<dbReference type="PANTHER" id="PTHR31973:SF190">
    <property type="entry name" value="MULE TRANSPOSASE DOMAIN-CONTAINING PROTEIN"/>
    <property type="match status" value="1"/>
</dbReference>
<dbReference type="PANTHER" id="PTHR31973">
    <property type="entry name" value="POLYPROTEIN, PUTATIVE-RELATED"/>
    <property type="match status" value="1"/>
</dbReference>
<evidence type="ECO:0008006" key="3">
    <source>
        <dbReference type="Google" id="ProtNLM"/>
    </source>
</evidence>
<evidence type="ECO:0000313" key="1">
    <source>
        <dbReference type="EMBL" id="KAJ0204790.1"/>
    </source>
</evidence>
<accession>A0A9R1X8G2</accession>
<sequence length="403" mass="46166">MEEINEPISPKLNQKKFTSTEVGSCSRKLDLNENYDFSRSIIPFGHFVGDVVKDVGVQPAGEKLNKVQDVGPSEDFDPFFYMDHNDYQQMGDNDYQQTGDNEEIGDVISEESSTDGRINENSDFLVDELNMVEDVEVDMKDFHNGVENFPNLGNHQSFNALDVIFDEDLEVIDTQLFESACVEEDERKKLTRRGVVPEMIGGPWTKCRIKCKDKIVSSQKATCPWVVLISISDEESDWMVKTLVHEHRCVQSRSIKACTSKFLATTIPQQVEGNPTIPVKALRVELQKTYEVGMSRMKVFRAKQLAYKHVYGDYQKQYSLFRDYVLELQQCNPGTTVKIDVYSEPNIDLETRMFKRIYVCLGSLKLGFTTTKRPFYDVQTTTLVDLCYAKESDFKKVSSLQKI</sequence>
<keyword evidence="2" id="KW-1185">Reference proteome</keyword>
<reference evidence="1 2" key="1">
    <citation type="journal article" date="2017" name="Nat. Commun.">
        <title>Genome assembly with in vitro proximity ligation data and whole-genome triplication in lettuce.</title>
        <authorList>
            <person name="Reyes-Chin-Wo S."/>
            <person name="Wang Z."/>
            <person name="Yang X."/>
            <person name="Kozik A."/>
            <person name="Arikit S."/>
            <person name="Song C."/>
            <person name="Xia L."/>
            <person name="Froenicke L."/>
            <person name="Lavelle D.O."/>
            <person name="Truco M.J."/>
            <person name="Xia R."/>
            <person name="Zhu S."/>
            <person name="Xu C."/>
            <person name="Xu H."/>
            <person name="Xu X."/>
            <person name="Cox K."/>
            <person name="Korf I."/>
            <person name="Meyers B.C."/>
            <person name="Michelmore R.W."/>
        </authorList>
    </citation>
    <scope>NUCLEOTIDE SEQUENCE [LARGE SCALE GENOMIC DNA]</scope>
    <source>
        <strain evidence="2">cv. Salinas</strain>
        <tissue evidence="1">Seedlings</tissue>
    </source>
</reference>
<dbReference type="EMBL" id="NBSK02000005">
    <property type="protein sequence ID" value="KAJ0204790.1"/>
    <property type="molecule type" value="Genomic_DNA"/>
</dbReference>
<dbReference type="AlphaFoldDB" id="A0A9R1X8G2"/>
<dbReference type="Proteomes" id="UP000235145">
    <property type="component" value="Unassembled WGS sequence"/>
</dbReference>
<gene>
    <name evidence="1" type="ORF">LSAT_V11C500283220</name>
</gene>
<proteinExistence type="predicted"/>
<evidence type="ECO:0000313" key="2">
    <source>
        <dbReference type="Proteomes" id="UP000235145"/>
    </source>
</evidence>
<organism evidence="1 2">
    <name type="scientific">Lactuca sativa</name>
    <name type="common">Garden lettuce</name>
    <dbReference type="NCBI Taxonomy" id="4236"/>
    <lineage>
        <taxon>Eukaryota</taxon>
        <taxon>Viridiplantae</taxon>
        <taxon>Streptophyta</taxon>
        <taxon>Embryophyta</taxon>
        <taxon>Tracheophyta</taxon>
        <taxon>Spermatophyta</taxon>
        <taxon>Magnoliopsida</taxon>
        <taxon>eudicotyledons</taxon>
        <taxon>Gunneridae</taxon>
        <taxon>Pentapetalae</taxon>
        <taxon>asterids</taxon>
        <taxon>campanulids</taxon>
        <taxon>Asterales</taxon>
        <taxon>Asteraceae</taxon>
        <taxon>Cichorioideae</taxon>
        <taxon>Cichorieae</taxon>
        <taxon>Lactucinae</taxon>
        <taxon>Lactuca</taxon>
    </lineage>
</organism>
<comment type="caution">
    <text evidence="1">The sequence shown here is derived from an EMBL/GenBank/DDBJ whole genome shotgun (WGS) entry which is preliminary data.</text>
</comment>
<protein>
    <recommendedName>
        <fullName evidence="3">Transposase MuDR plant domain-containing protein</fullName>
    </recommendedName>
</protein>
<name>A0A9R1X8G2_LACSA</name>